<dbReference type="EMBL" id="LK056694">
    <property type="protein sequence ID" value="CDU26213.1"/>
    <property type="molecule type" value="Genomic_DNA"/>
</dbReference>
<name>A0A127ZKP1_9BASI</name>
<sequence>MRISSSLLLILAAITMANAVTPDSVAHPNHKLVRVKNGAAHINALNTAKTNLNTDKLDLHHLVSIAARGVDVSALGAAHAAAKTVDLKHVAGIVHTLSASLEGHTTEADRILKLKDHKVAVGRTKRLLRGVEVDLAHAYVDIDGLGKDGGEVAKVGVKGRSVEELKAVVDAVGAEVGGGGGLVSLLEGVKVDAVLESDVVSVLADVEVLKVLHDVVGVDTVLSAVLAVPDSVTLLENIKQLDDPVRFVDALVDVHDLTALVAAVPAGVGEIVKVEGAAKLVDYVGKYGFNTVARIFETVGVESVLKAVVALPSSVKLLEAVKSVVDVSALVSGLHVLNAVAFVESIKAVDDVAVLTNVVLNVVGKALSKRAELLQSVDGTLSGVESAIDANQVLSLVKRAEPELLDNVSGTLSGLSSTLGLQKVLKLKRAIAHISALPDSDLVTIDEAVKRSLIDNVDVSSLLNNVDIAKIGLLKRSILDLSSVINAKEVDEIVDDVVKRGLIDKVDVSSLLNDVDIAKIGLLKRGMIDSVEVSSLLNDVDIAKVGLLKRSVVDVSSVVDAKEVDQLVGDLVKRDVHTLDTAAGIAGGALSSTGGATGFATASTLNTVETAKRDAVENKKNSLIKLDSVLSLLKRQVVSNSNELIDLPLLLSVLKRSPPLPHLSTLDDVTPLDLVHILPPLRRALTAAAHHPPHTVDYTTTLHTRHSAGALLTEAVQTLLPTVSTLLTRVVRVTDVIDVDAVRVDVREKVVPLVAAVGRVLDGVVRVQAPGLEKEVERIGKLAEKTVKALP</sequence>
<reference evidence="2" key="1">
    <citation type="submission" date="2014-06" db="EMBL/GenBank/DDBJ databases">
        <authorList>
            <person name="Ju J."/>
            <person name="Zhang J."/>
        </authorList>
    </citation>
    <scope>NUCLEOTIDE SEQUENCE</scope>
    <source>
        <strain evidence="2">SscI8</strain>
    </source>
</reference>
<gene>
    <name evidence="2" type="ORF">SPSC_06407</name>
</gene>
<proteinExistence type="predicted"/>
<organism evidence="2">
    <name type="scientific">Sporisorium scitamineum</name>
    <dbReference type="NCBI Taxonomy" id="49012"/>
    <lineage>
        <taxon>Eukaryota</taxon>
        <taxon>Fungi</taxon>
        <taxon>Dikarya</taxon>
        <taxon>Basidiomycota</taxon>
        <taxon>Ustilaginomycotina</taxon>
        <taxon>Ustilaginomycetes</taxon>
        <taxon>Ustilaginales</taxon>
        <taxon>Ustilaginaceae</taxon>
        <taxon>Sporisorium</taxon>
    </lineage>
</organism>
<keyword evidence="1" id="KW-0732">Signal</keyword>
<protein>
    <submittedName>
        <fullName evidence="2">Uncharacterized protein</fullName>
    </submittedName>
</protein>
<dbReference type="AlphaFoldDB" id="A0A127ZKP1"/>
<accession>A0A127ZKP1</accession>
<feature type="signal peptide" evidence="1">
    <location>
        <begin position="1"/>
        <end position="19"/>
    </location>
</feature>
<dbReference type="OrthoDB" id="2549956at2759"/>
<feature type="chain" id="PRO_5007281349" evidence="1">
    <location>
        <begin position="20"/>
        <end position="791"/>
    </location>
</feature>
<evidence type="ECO:0000313" key="2">
    <source>
        <dbReference type="EMBL" id="CDU26213.1"/>
    </source>
</evidence>
<evidence type="ECO:0000256" key="1">
    <source>
        <dbReference type="SAM" id="SignalP"/>
    </source>
</evidence>